<evidence type="ECO:0000313" key="3">
    <source>
        <dbReference type="Proteomes" id="UP001345827"/>
    </source>
</evidence>
<gene>
    <name evidence="2" type="ORF">LTR25_009058</name>
</gene>
<feature type="compositionally biased region" description="Low complexity" evidence="1">
    <location>
        <begin position="70"/>
        <end position="114"/>
    </location>
</feature>
<name>A0AAV9PZ90_9PEZI</name>
<proteinExistence type="predicted"/>
<accession>A0AAV9PZ90</accession>
<keyword evidence="3" id="KW-1185">Reference proteome</keyword>
<protein>
    <submittedName>
        <fullName evidence="2">Uncharacterized protein</fullName>
    </submittedName>
</protein>
<organism evidence="2 3">
    <name type="scientific">Vermiconidia calcicola</name>
    <dbReference type="NCBI Taxonomy" id="1690605"/>
    <lineage>
        <taxon>Eukaryota</taxon>
        <taxon>Fungi</taxon>
        <taxon>Dikarya</taxon>
        <taxon>Ascomycota</taxon>
        <taxon>Pezizomycotina</taxon>
        <taxon>Dothideomycetes</taxon>
        <taxon>Dothideomycetidae</taxon>
        <taxon>Mycosphaerellales</taxon>
        <taxon>Extremaceae</taxon>
        <taxon>Vermiconidia</taxon>
    </lineage>
</organism>
<reference evidence="2 3" key="1">
    <citation type="submission" date="2023-06" db="EMBL/GenBank/DDBJ databases">
        <title>Black Yeasts Isolated from many extreme environments.</title>
        <authorList>
            <person name="Coleine C."/>
            <person name="Stajich J.E."/>
            <person name="Selbmann L."/>
        </authorList>
    </citation>
    <scope>NUCLEOTIDE SEQUENCE [LARGE SCALE GENOMIC DNA]</scope>
    <source>
        <strain evidence="2 3">CCFEE 5887</strain>
    </source>
</reference>
<feature type="region of interest" description="Disordered" evidence="1">
    <location>
        <begin position="320"/>
        <end position="346"/>
    </location>
</feature>
<feature type="region of interest" description="Disordered" evidence="1">
    <location>
        <begin position="70"/>
        <end position="127"/>
    </location>
</feature>
<dbReference type="Proteomes" id="UP001345827">
    <property type="component" value="Unassembled WGS sequence"/>
</dbReference>
<dbReference type="EMBL" id="JAXLQG010000019">
    <property type="protein sequence ID" value="KAK5530480.1"/>
    <property type="molecule type" value="Genomic_DNA"/>
</dbReference>
<dbReference type="AlphaFoldDB" id="A0AAV9PZ90"/>
<comment type="caution">
    <text evidence="2">The sequence shown here is derived from an EMBL/GenBank/DDBJ whole genome shotgun (WGS) entry which is preliminary data.</text>
</comment>
<feature type="region of interest" description="Disordered" evidence="1">
    <location>
        <begin position="220"/>
        <end position="260"/>
    </location>
</feature>
<sequence>MSPLPELSEVPKSEILDLSRTPLGDLYKTSLSDRLKMFPSIDPSHWKDPRCTRYAWVRARQLAWTMVPRSARWPTPASSSTPASARTPASGSTPASARTPASGSTPASFSTPASAPTPTPAPAGTNGFIGRPCPSTADLITYYNINLVRSRKNYLTETYEPFRRCLAAIDQGEASRNTSAFHQAVKSASQTLNSPPMVQLFRDVRQDRIMKHAIVGKLESVMDNRNPNDNDNYNPNDKGYSGPPPRSQHRGTTSKTLAATSTATATMAEARLTATRRAFWTYHELWATADIIHSAMLGFSRRLKTYVAVVKRVAERRKGAPQMQALTQTALSEEEEGKASPTPTATPVARRTIPWEMVWLETDHRKRKLRELLQHRSMATNKGGDVEMKDG</sequence>
<evidence type="ECO:0000313" key="2">
    <source>
        <dbReference type="EMBL" id="KAK5530480.1"/>
    </source>
</evidence>
<evidence type="ECO:0000256" key="1">
    <source>
        <dbReference type="SAM" id="MobiDB-lite"/>
    </source>
</evidence>